<dbReference type="AlphaFoldDB" id="A0AA39N4Y5"/>
<comment type="caution">
    <text evidence="1">The sequence shown here is derived from an EMBL/GenBank/DDBJ whole genome shotgun (WGS) entry which is preliminary data.</text>
</comment>
<evidence type="ECO:0000313" key="1">
    <source>
        <dbReference type="EMBL" id="KAK0457445.1"/>
    </source>
</evidence>
<reference evidence="1" key="1">
    <citation type="submission" date="2023-06" db="EMBL/GenBank/DDBJ databases">
        <authorList>
            <consortium name="Lawrence Berkeley National Laboratory"/>
            <person name="Ahrendt S."/>
            <person name="Sahu N."/>
            <person name="Indic B."/>
            <person name="Wong-Bajracharya J."/>
            <person name="Merenyi Z."/>
            <person name="Ke H.-M."/>
            <person name="Monk M."/>
            <person name="Kocsube S."/>
            <person name="Drula E."/>
            <person name="Lipzen A."/>
            <person name="Balint B."/>
            <person name="Henrissat B."/>
            <person name="Andreopoulos B."/>
            <person name="Martin F.M."/>
            <person name="Harder C.B."/>
            <person name="Rigling D."/>
            <person name="Ford K.L."/>
            <person name="Foster G.D."/>
            <person name="Pangilinan J."/>
            <person name="Papanicolaou A."/>
            <person name="Barry K."/>
            <person name="LaButti K."/>
            <person name="Viragh M."/>
            <person name="Koriabine M."/>
            <person name="Yan M."/>
            <person name="Riley R."/>
            <person name="Champramary S."/>
            <person name="Plett K.L."/>
            <person name="Tsai I.J."/>
            <person name="Slot J."/>
            <person name="Sipos G."/>
            <person name="Plett J."/>
            <person name="Nagy L.G."/>
            <person name="Grigoriev I.V."/>
        </authorList>
    </citation>
    <scope>NUCLEOTIDE SEQUENCE</scope>
    <source>
        <strain evidence="1">CCBAS 213</strain>
    </source>
</reference>
<dbReference type="RefSeq" id="XP_060329757.1">
    <property type="nucleotide sequence ID" value="XM_060473385.1"/>
</dbReference>
<feature type="non-terminal residue" evidence="1">
    <location>
        <position position="57"/>
    </location>
</feature>
<proteinExistence type="predicted"/>
<sequence>MHGTNSFCSPNTNKSFTNNVQTAVCDDELKIHDDFYGPVFWSDGSWFYTWTRERMEM</sequence>
<evidence type="ECO:0000313" key="2">
    <source>
        <dbReference type="Proteomes" id="UP001175211"/>
    </source>
</evidence>
<keyword evidence="2" id="KW-1185">Reference proteome</keyword>
<dbReference type="GeneID" id="85356933"/>
<name>A0AA39N4Y5_ARMTA</name>
<accession>A0AA39N4Y5</accession>
<dbReference type="Proteomes" id="UP001175211">
    <property type="component" value="Unassembled WGS sequence"/>
</dbReference>
<organism evidence="1 2">
    <name type="scientific">Armillaria tabescens</name>
    <name type="common">Ringless honey mushroom</name>
    <name type="synonym">Agaricus tabescens</name>
    <dbReference type="NCBI Taxonomy" id="1929756"/>
    <lineage>
        <taxon>Eukaryota</taxon>
        <taxon>Fungi</taxon>
        <taxon>Dikarya</taxon>
        <taxon>Basidiomycota</taxon>
        <taxon>Agaricomycotina</taxon>
        <taxon>Agaricomycetes</taxon>
        <taxon>Agaricomycetidae</taxon>
        <taxon>Agaricales</taxon>
        <taxon>Marasmiineae</taxon>
        <taxon>Physalacriaceae</taxon>
        <taxon>Desarmillaria</taxon>
    </lineage>
</organism>
<dbReference type="EMBL" id="JAUEPS010000021">
    <property type="protein sequence ID" value="KAK0457445.1"/>
    <property type="molecule type" value="Genomic_DNA"/>
</dbReference>
<protein>
    <submittedName>
        <fullName evidence="1">Uncharacterized protein</fullName>
    </submittedName>
</protein>
<gene>
    <name evidence="1" type="ORF">EV420DRAFT_1548279</name>
</gene>